<feature type="domain" description="Helicase ATP-binding" evidence="7">
    <location>
        <begin position="1529"/>
        <end position="1727"/>
    </location>
</feature>
<evidence type="ECO:0000259" key="7">
    <source>
        <dbReference type="PROSITE" id="PS51192"/>
    </source>
</evidence>
<evidence type="ECO:0000256" key="6">
    <source>
        <dbReference type="SAM" id="MobiDB-lite"/>
    </source>
</evidence>
<dbReference type="PANTHER" id="PTHR47961:SF4">
    <property type="entry name" value="ACTIVATING SIGNAL COINTEGRATOR 1 COMPLEX SUBUNIT 3"/>
    <property type="match status" value="1"/>
</dbReference>
<dbReference type="Gene3D" id="1.10.10.10">
    <property type="entry name" value="Winged helix-like DNA-binding domain superfamily/Winged helix DNA-binding domain"/>
    <property type="match status" value="2"/>
</dbReference>
<dbReference type="InterPro" id="IPR004179">
    <property type="entry name" value="Sec63-dom"/>
</dbReference>
<dbReference type="InterPro" id="IPR036388">
    <property type="entry name" value="WH-like_DNA-bd_sf"/>
</dbReference>
<keyword evidence="4" id="KW-0347">Helicase</keyword>
<dbReference type="Gene3D" id="1.10.3380.10">
    <property type="entry name" value="Sec63 N-terminal domain-like domain"/>
    <property type="match status" value="2"/>
</dbReference>
<dbReference type="FunFam" id="1.10.3380.10:FF:000017">
    <property type="entry name" value="U5 small nuclear ribonucleoprotein helicase"/>
    <property type="match status" value="1"/>
</dbReference>
<dbReference type="InterPro" id="IPR050474">
    <property type="entry name" value="Hel308_SKI2-like"/>
</dbReference>
<feature type="domain" description="Helicase C-terminal" evidence="8">
    <location>
        <begin position="845"/>
        <end position="1084"/>
    </location>
</feature>
<feature type="compositionally biased region" description="Acidic residues" evidence="6">
    <location>
        <begin position="328"/>
        <end position="355"/>
    </location>
</feature>
<keyword evidence="2" id="KW-0547">Nucleotide-binding</keyword>
<dbReference type="Gene3D" id="3.40.50.300">
    <property type="entry name" value="P-loop containing nucleotide triphosphate hydrolases"/>
    <property type="match status" value="4"/>
</dbReference>
<accession>A0A9W6TVS4</accession>
<feature type="region of interest" description="Disordered" evidence="6">
    <location>
        <begin position="126"/>
        <end position="184"/>
    </location>
</feature>
<organism evidence="9 10">
    <name type="scientific">Phytophthora lilii</name>
    <dbReference type="NCBI Taxonomy" id="2077276"/>
    <lineage>
        <taxon>Eukaryota</taxon>
        <taxon>Sar</taxon>
        <taxon>Stramenopiles</taxon>
        <taxon>Oomycota</taxon>
        <taxon>Peronosporomycetes</taxon>
        <taxon>Peronosporales</taxon>
        <taxon>Peronosporaceae</taxon>
        <taxon>Phytophthora</taxon>
    </lineage>
</organism>
<comment type="caution">
    <text evidence="9">The sequence shown here is derived from an EMBL/GenBank/DDBJ whole genome shotgun (WGS) entry which is preliminary data.</text>
</comment>
<dbReference type="Pfam" id="PF00271">
    <property type="entry name" value="Helicase_C"/>
    <property type="match status" value="1"/>
</dbReference>
<dbReference type="Pfam" id="PF00270">
    <property type="entry name" value="DEAD"/>
    <property type="match status" value="2"/>
</dbReference>
<sequence length="2389" mass="268163">MLLRRIMAHGCSDNNSEHNVNSQHSTPTVSPLTASVAWKSMGVSRLKCTITTCSDLPSAVATPLDTAASTLAWSTPSAATLLVTCTFGIAIAIRIPLQLRTGDTMAEEVARSRQYAYQQNSNLVLQADSEARRRPDEPTGEVESLAGKISYRMGDRAQKATPQSRKRSAPDARGAAKRRRAQDEQGGVLFTADGALKAARSDILRESSAFEAAAYRPKSAASQEAYEQVLDVVARQLGAQPGEILAGAAEEVLAIVKSDAYRDDEKLREVQKLLKDVPTHTFSQLVAAAKRITDFFPESGDKKQQDEAEEQDDDGEEVDKEMGVAVVFDEEDEEEESDLDEVREEEEEEEEEETADAGREAMKIKDGFDDDEDGDAKYRLDVHAIDAFWLQRELSKFYKDAEISAKLAEDVLTILKEAGSDLSACENRLVLLLDYDKFDFIKLLLENRAKVLYCTRLKQAQNDEERRSIEEEMVADETLNDGEGKAILDQLRTTASADSWMQDRIGAMETTSRAEANKLRKLQQKSGGQQAPGDESDGDVDMVDANMDSVKKEGEGAPKKKPQHYVDVESLAFQEGGHLMSNRECRLPEGTWRAQKKGYEEVHVPAVRTKMAVAEEKARIKISTLPKWAQGAFKNMESLNRVQSKMFPAAFETSENLLLCAPTGAGKTNVAMLTILHEVMKARDPKTGEIDLNSFKIVYVAPMKALVQEVVLNLSARLSSAYGIQVRELSGDQNLSREQLFNTQIIVTTPEKWDIITRKSGDDRTYTQLVRLVIIDEIHLLHDTRGPVLEALVARTIRNVEATQQMVRLVGLSATLPNYEDVAAFLRVDPAQGLFYFDSSYRPVPLQQQYIGIMEKKAVKRFALMNDICYEKVMEQAELDNQVLIFVHSRKETASTAQALRDLFVENDTLARLIRPNSASSEVLLQEAEKIERNDDLKDLLPYGFGIHHAGMKRQDRTLVENAFADGHLKVLVSTSTLAWGVNLPAHTVIIKGTQIYNAEKGDWCELSPLDILQMLGRAGRVQFDTQGEGIIITQHSQLTYYLSLMNQQLPVESQLMGKLADNLNAEIVVGSVQNVAQAATWLGYTYLFIRMLRNPTLYGISIADRKADPTLLQYRTDLVHSAATLLAKHNLIKYERRSGLFQVTALGRVASHYYIAHNSISTYNEYLKPHMSDIEILRLFSLSNEFKYVIVRSEEKLELVKLLERVPVPVKESLVSTAPGSVAAGSGSAKVNVLLQAYISRLKLDGFALLADMAHIHQSAARIFRALFEICLTRGWASLAERMLSFCKMVDKRMWLSHSPLRQFAPGISETILKRIEKKDISWEKYNDLEPADLGQLINNPHYGKQLYKMIHQFPKLELSAHVQPITRSMLKVDLVVTPDFEFTREVHGNAEGFWVFVEDVDGETILHHEWLLIKRRFASQETYLSFTMPLFEPLAPLYYIKVISDKWIHCESSLPVSFHKLILPQKNSPPTELLDLQPLFVNNTLLKLVGGKKKAAESVLKSLSNARQVPNPWRFKRFNPIQTQVLPRLLESDSNLFIGSPPGSGKGVLAELAIMKTLLSLGQPDPKSDEFGEHLLVYLTPKESSCQEKYDDWNAKFGEESYWRQNVVELTGDSTADLRLLASANILIATPTQWDVLSRRWKQRKRIQNVSLLLLDEAHFVGGGEYGPTIEVVMSRMRFIAADMEKKKKAAGERGGRMRILAMSNSIANARDVGEWLGANASEGIFNFHPNVRPQPLEIRVQGFEINDFSSRMLAMAKPLYNTVANQAEKKPVVVFVPSAKQAQLSAIDLITFALAENDPQKFVSHSAKDEVDLPLEDAALLHTMQNGVGYCTDTMATRNREYVLRRFAAGKIQVLIVPQSMAWELRSAQISAFMVVIMGTQFYDGREHRYVDYQLADVFQMTKFANHAASPAVKCVLFCHASKKKFYAKFLYDPLPVESQLEHFLSDHINAEIVTKTIESKQDAVDYLTWTFMYRRFMKNPNYYNLQGATNVHLSDHLSELVETTVNALEESRCIQVVEEEDDEENEGEERLLPLNLGMIAAYYYIKYTTIELFACSLKADSKVRALLTILSSATEFSDLPSRYGEDKKLEGLAKHLKFPAGGDYGQAHVKTNVLLQVHFSKQHDRLSPALRQDLDFILRHAVRLLHAMVDVISSNGWLKPALAAMDLAQMVVQAQWSSDSPLLQIPFFTRDMLKTLGEMDLEEEVETPVDILSMEDDARAKLLPLDTQKMSAVAKFCNAFPDVTVQTKVQQDGKNLPQGSAVSVKVQLEREGADDEEEEEEEDESKELGLVNACHYPVKKAENWWVVLGDSKENTLLSIKRVPFASAKANVALQFAAPEEIGAHTFQLYVICDGYAGCDLENEVKITVVQGENTDEEEEEEDDDE</sequence>
<dbReference type="FunFam" id="3.40.50.300:FF:000102">
    <property type="entry name" value="RNA helicase, activating signal cointegrator 1"/>
    <property type="match status" value="1"/>
</dbReference>
<dbReference type="Pfam" id="PF23445">
    <property type="entry name" value="WHD_SNRNP200"/>
    <property type="match status" value="2"/>
</dbReference>
<keyword evidence="3" id="KW-0378">Hydrolase</keyword>
<keyword evidence="10" id="KW-1185">Reference proteome</keyword>
<evidence type="ECO:0000256" key="3">
    <source>
        <dbReference type="ARBA" id="ARBA00022801"/>
    </source>
</evidence>
<dbReference type="GO" id="GO:0006397">
    <property type="term" value="P:mRNA processing"/>
    <property type="evidence" value="ECO:0007669"/>
    <property type="project" value="UniProtKB-ARBA"/>
</dbReference>
<dbReference type="Pfam" id="PF18149">
    <property type="entry name" value="Helicase_PWI"/>
    <property type="match status" value="1"/>
</dbReference>
<dbReference type="SMART" id="SM00490">
    <property type="entry name" value="HELICc"/>
    <property type="match status" value="1"/>
</dbReference>
<dbReference type="SMART" id="SM00487">
    <property type="entry name" value="DEXDc"/>
    <property type="match status" value="2"/>
</dbReference>
<dbReference type="InterPro" id="IPR036390">
    <property type="entry name" value="WH_DNA-bd_sf"/>
</dbReference>
<feature type="domain" description="Helicase ATP-binding" evidence="7">
    <location>
        <begin position="648"/>
        <end position="834"/>
    </location>
</feature>
<dbReference type="PIRSF" id="PIRSF039073">
    <property type="entry name" value="BRR2"/>
    <property type="match status" value="1"/>
</dbReference>
<dbReference type="Gene3D" id="1.10.150.20">
    <property type="entry name" value="5' to 3' exonuclease, C-terminal subdomain"/>
    <property type="match status" value="2"/>
</dbReference>
<dbReference type="Pfam" id="PF21188">
    <property type="entry name" value="BRR2_plug"/>
    <property type="match status" value="1"/>
</dbReference>
<dbReference type="GO" id="GO:0004386">
    <property type="term" value="F:helicase activity"/>
    <property type="evidence" value="ECO:0007669"/>
    <property type="project" value="UniProtKB-KW"/>
</dbReference>
<keyword evidence="1" id="KW-0677">Repeat</keyword>
<dbReference type="FunFam" id="1.10.10.10:FF:000024">
    <property type="entry name" value="U5 small nuclear ribonucleoprotein helicase"/>
    <property type="match status" value="1"/>
</dbReference>
<proteinExistence type="predicted"/>
<evidence type="ECO:0000256" key="5">
    <source>
        <dbReference type="ARBA" id="ARBA00022840"/>
    </source>
</evidence>
<dbReference type="SUPFAM" id="SSF46785">
    <property type="entry name" value="Winged helix' DNA-binding domain"/>
    <property type="match status" value="2"/>
</dbReference>
<dbReference type="GO" id="GO:0016787">
    <property type="term" value="F:hydrolase activity"/>
    <property type="evidence" value="ECO:0007669"/>
    <property type="project" value="UniProtKB-KW"/>
</dbReference>
<dbReference type="GO" id="GO:0005524">
    <property type="term" value="F:ATP binding"/>
    <property type="evidence" value="ECO:0007669"/>
    <property type="project" value="UniProtKB-KW"/>
</dbReference>
<dbReference type="FunFam" id="2.60.40.150:FF:000004">
    <property type="entry name" value="RNA helicase, activating signal cointegrator 1"/>
    <property type="match status" value="1"/>
</dbReference>
<feature type="compositionally biased region" description="Acidic residues" evidence="6">
    <location>
        <begin position="307"/>
        <end position="319"/>
    </location>
</feature>
<feature type="region of interest" description="Disordered" evidence="6">
    <location>
        <begin position="522"/>
        <end position="542"/>
    </location>
</feature>
<evidence type="ECO:0000313" key="9">
    <source>
        <dbReference type="EMBL" id="GMF20466.1"/>
    </source>
</evidence>
<name>A0A9W6TVS4_9STRA</name>
<dbReference type="Gene3D" id="2.60.40.150">
    <property type="entry name" value="C2 domain"/>
    <property type="match status" value="2"/>
</dbReference>
<dbReference type="InterPro" id="IPR027417">
    <property type="entry name" value="P-loop_NTPase"/>
</dbReference>
<dbReference type="SUPFAM" id="SSF158702">
    <property type="entry name" value="Sec63 N-terminal domain-like"/>
    <property type="match status" value="2"/>
</dbReference>
<dbReference type="EMBL" id="BSXW01000376">
    <property type="protein sequence ID" value="GMF20466.1"/>
    <property type="molecule type" value="Genomic_DNA"/>
</dbReference>
<evidence type="ECO:0000313" key="10">
    <source>
        <dbReference type="Proteomes" id="UP001165083"/>
    </source>
</evidence>
<dbReference type="FunFam" id="1.10.3380.10:FF:000001">
    <property type="entry name" value="U5 small nuclear ribonucleoprotein helicase"/>
    <property type="match status" value="1"/>
</dbReference>
<dbReference type="InterPro" id="IPR035892">
    <property type="entry name" value="C2_domain_sf"/>
</dbReference>
<dbReference type="FunFam" id="1.10.150.20:FF:000004">
    <property type="entry name" value="U5 small nuclear ribonucleoprotein helicase"/>
    <property type="match status" value="1"/>
</dbReference>
<dbReference type="InterPro" id="IPR057842">
    <property type="entry name" value="WH_MER3"/>
</dbReference>
<evidence type="ECO:0000256" key="4">
    <source>
        <dbReference type="ARBA" id="ARBA00022806"/>
    </source>
</evidence>
<dbReference type="InterPro" id="IPR014001">
    <property type="entry name" value="Helicase_ATP-bd"/>
</dbReference>
<dbReference type="SUPFAM" id="SSF52540">
    <property type="entry name" value="P-loop containing nucleoside triphosphate hydrolases"/>
    <property type="match status" value="4"/>
</dbReference>
<dbReference type="CDD" id="cd18019">
    <property type="entry name" value="DEXHc_Brr2_1"/>
    <property type="match status" value="1"/>
</dbReference>
<dbReference type="PROSITE" id="PS51194">
    <property type="entry name" value="HELICASE_CTER"/>
    <property type="match status" value="1"/>
</dbReference>
<gene>
    <name evidence="9" type="ORF">Plil01_000794400</name>
</gene>
<dbReference type="Proteomes" id="UP001165083">
    <property type="component" value="Unassembled WGS sequence"/>
</dbReference>
<dbReference type="GO" id="GO:0003676">
    <property type="term" value="F:nucleic acid binding"/>
    <property type="evidence" value="ECO:0007669"/>
    <property type="project" value="InterPro"/>
</dbReference>
<dbReference type="FunFam" id="1.10.10.10:FF:000674">
    <property type="entry name" value="U5 small nuclear ribonucleoprotein helicase"/>
    <property type="match status" value="1"/>
</dbReference>
<keyword evidence="5" id="KW-0067">ATP-binding</keyword>
<dbReference type="InterPro" id="IPR011545">
    <property type="entry name" value="DEAD/DEAH_box_helicase_dom"/>
</dbReference>
<dbReference type="Pfam" id="PF02889">
    <property type="entry name" value="Sec63"/>
    <property type="match status" value="2"/>
</dbReference>
<dbReference type="InterPro" id="IPR041094">
    <property type="entry name" value="Brr2_helicase_PWI"/>
</dbReference>
<dbReference type="FunFam" id="3.40.50.300:FF:000062">
    <property type="entry name" value="U5 small nuclear ribonucleoprotein helicase"/>
    <property type="match status" value="1"/>
</dbReference>
<dbReference type="InterPro" id="IPR001650">
    <property type="entry name" value="Helicase_C-like"/>
</dbReference>
<feature type="region of interest" description="Disordered" evidence="6">
    <location>
        <begin position="296"/>
        <end position="370"/>
    </location>
</feature>
<dbReference type="OrthoDB" id="5575at2759"/>
<evidence type="ECO:0000259" key="8">
    <source>
        <dbReference type="PROSITE" id="PS51194"/>
    </source>
</evidence>
<evidence type="ECO:0000256" key="2">
    <source>
        <dbReference type="ARBA" id="ARBA00022741"/>
    </source>
</evidence>
<dbReference type="SMART" id="SM00973">
    <property type="entry name" value="Sec63"/>
    <property type="match status" value="2"/>
</dbReference>
<dbReference type="SUPFAM" id="SSF81296">
    <property type="entry name" value="E set domains"/>
    <property type="match status" value="1"/>
</dbReference>
<protein>
    <submittedName>
        <fullName evidence="9">Unnamed protein product</fullName>
    </submittedName>
</protein>
<dbReference type="PROSITE" id="PS51192">
    <property type="entry name" value="HELICASE_ATP_BIND_1"/>
    <property type="match status" value="2"/>
</dbReference>
<dbReference type="PANTHER" id="PTHR47961">
    <property type="entry name" value="DNA POLYMERASE THETA, PUTATIVE (AFU_ORTHOLOGUE AFUA_1G05260)-RELATED"/>
    <property type="match status" value="1"/>
</dbReference>
<dbReference type="InterPro" id="IPR014756">
    <property type="entry name" value="Ig_E-set"/>
</dbReference>
<evidence type="ECO:0000256" key="1">
    <source>
        <dbReference type="ARBA" id="ARBA00022737"/>
    </source>
</evidence>
<dbReference type="CDD" id="cd18795">
    <property type="entry name" value="SF2_C_Ski2"/>
    <property type="match status" value="1"/>
</dbReference>
<dbReference type="InterPro" id="IPR048863">
    <property type="entry name" value="BRR2_plug"/>
</dbReference>
<dbReference type="GO" id="GO:0005634">
    <property type="term" value="C:nucleus"/>
    <property type="evidence" value="ECO:0007669"/>
    <property type="project" value="TreeGrafter"/>
</dbReference>
<feature type="compositionally biased region" description="Basic and acidic residues" evidence="6">
    <location>
        <begin position="356"/>
        <end position="367"/>
    </location>
</feature>
<reference evidence="9" key="1">
    <citation type="submission" date="2023-04" db="EMBL/GenBank/DDBJ databases">
        <title>Phytophthora lilii NBRC 32176.</title>
        <authorList>
            <person name="Ichikawa N."/>
            <person name="Sato H."/>
            <person name="Tonouchi N."/>
        </authorList>
    </citation>
    <scope>NUCLEOTIDE SEQUENCE</scope>
    <source>
        <strain evidence="9">NBRC 32176</strain>
    </source>
</reference>